<proteinExistence type="predicted"/>
<evidence type="ECO:0000313" key="2">
    <source>
        <dbReference type="EMBL" id="EWM28871.1"/>
    </source>
</evidence>
<feature type="region of interest" description="Disordered" evidence="1">
    <location>
        <begin position="257"/>
        <end position="315"/>
    </location>
</feature>
<evidence type="ECO:0000313" key="3">
    <source>
        <dbReference type="Proteomes" id="UP000019335"/>
    </source>
</evidence>
<keyword evidence="3" id="KW-1185">Reference proteome</keyword>
<evidence type="ECO:0000256" key="1">
    <source>
        <dbReference type="SAM" id="MobiDB-lite"/>
    </source>
</evidence>
<dbReference type="Proteomes" id="UP000019335">
    <property type="component" value="Chromosome 4"/>
</dbReference>
<protein>
    <submittedName>
        <fullName evidence="2">Uncharacterized protein</fullName>
    </submittedName>
</protein>
<feature type="compositionally biased region" description="Basic and acidic residues" evidence="1">
    <location>
        <begin position="267"/>
        <end position="293"/>
    </location>
</feature>
<accession>W7U7R6</accession>
<organism evidence="2 3">
    <name type="scientific">Nannochloropsis gaditana</name>
    <dbReference type="NCBI Taxonomy" id="72520"/>
    <lineage>
        <taxon>Eukaryota</taxon>
        <taxon>Sar</taxon>
        <taxon>Stramenopiles</taxon>
        <taxon>Ochrophyta</taxon>
        <taxon>Eustigmatophyceae</taxon>
        <taxon>Eustigmatales</taxon>
        <taxon>Monodopsidaceae</taxon>
        <taxon>Nannochloropsis</taxon>
    </lineage>
</organism>
<dbReference type="AlphaFoldDB" id="W7U7R6"/>
<reference evidence="2 3" key="1">
    <citation type="journal article" date="2014" name="Mol. Plant">
        <title>Chromosome Scale Genome Assembly and Transcriptome Profiling of Nannochloropsis gaditana in Nitrogen Depletion.</title>
        <authorList>
            <person name="Corteggiani Carpinelli E."/>
            <person name="Telatin A."/>
            <person name="Vitulo N."/>
            <person name="Forcato C."/>
            <person name="D'Angelo M."/>
            <person name="Schiavon R."/>
            <person name="Vezzi A."/>
            <person name="Giacometti G.M."/>
            <person name="Morosinotto T."/>
            <person name="Valle G."/>
        </authorList>
    </citation>
    <scope>NUCLEOTIDE SEQUENCE [LARGE SCALE GENOMIC DNA]</scope>
    <source>
        <strain evidence="2 3">B-31</strain>
    </source>
</reference>
<gene>
    <name evidence="2" type="ORF">Naga_100095g7</name>
</gene>
<dbReference type="EMBL" id="AZIL01000265">
    <property type="protein sequence ID" value="EWM28871.1"/>
    <property type="molecule type" value="Genomic_DNA"/>
</dbReference>
<dbReference type="OrthoDB" id="10335739at2759"/>
<comment type="caution">
    <text evidence="2">The sequence shown here is derived from an EMBL/GenBank/DDBJ whole genome shotgun (WGS) entry which is preliminary data.</text>
</comment>
<name>W7U7R6_9STRA</name>
<sequence>MQTTSTPIRPPIGIFWRCQKISMGNHDHASFESPSTPAAASFPYAPWRRSLRHSKRPRERDKKEDVNKNMAETFLPLCLWDFEEEGEVEERTVVVEEEVKEAYGEDTRLDECSTEGQIASNVTEPDEEWMLADTSKFDEKATSIQLRKEGLPIYVTFGAFKGVSLPALGRMEGGRQYLDQFLARKPGWFERGSVPANMALLRSLSRLRLLRYVTDLNGNVVPATRMVRNWELRQERNQQASRETRCLHRQRQRRRAKAALRKGSVALDRHMESEVADESRKDAATARGGDKARVPMRPPPPRVVRKGTGYQTPPR</sequence>